<dbReference type="InterPro" id="IPR003714">
    <property type="entry name" value="PhoH"/>
</dbReference>
<dbReference type="PANTHER" id="PTHR30473:SF2">
    <property type="entry name" value="PIN DOMAIN-CONTAINING PROTEIN"/>
    <property type="match status" value="1"/>
</dbReference>
<organism evidence="6 7">
    <name type="scientific">Flexistipes sinusarabici</name>
    <dbReference type="NCBI Taxonomy" id="2352"/>
    <lineage>
        <taxon>Bacteria</taxon>
        <taxon>Pseudomonadati</taxon>
        <taxon>Deferribacterota</taxon>
        <taxon>Deferribacteres</taxon>
        <taxon>Deferribacterales</taxon>
        <taxon>Flexistipitaceae</taxon>
        <taxon>Flexistipes</taxon>
    </lineage>
</organism>
<evidence type="ECO:0000313" key="6">
    <source>
        <dbReference type="EMBL" id="HCW93903.1"/>
    </source>
</evidence>
<protein>
    <submittedName>
        <fullName evidence="6">Phosphate starvation-inducible protein PhoH</fullName>
    </submittedName>
</protein>
<dbReference type="SUPFAM" id="SSF88723">
    <property type="entry name" value="PIN domain-like"/>
    <property type="match status" value="1"/>
</dbReference>
<dbReference type="Pfam" id="PF13638">
    <property type="entry name" value="PIN_4"/>
    <property type="match status" value="1"/>
</dbReference>
<comment type="similarity">
    <text evidence="1">Belongs to the PhoH family.</text>
</comment>
<dbReference type="InterPro" id="IPR027417">
    <property type="entry name" value="P-loop_NTPase"/>
</dbReference>
<evidence type="ECO:0000256" key="1">
    <source>
        <dbReference type="ARBA" id="ARBA00010393"/>
    </source>
</evidence>
<feature type="domain" description="PIN" evidence="5">
    <location>
        <begin position="3"/>
        <end position="131"/>
    </location>
</feature>
<dbReference type="EMBL" id="DPPF01000201">
    <property type="protein sequence ID" value="HCW93903.1"/>
    <property type="molecule type" value="Genomic_DNA"/>
</dbReference>
<dbReference type="Pfam" id="PF02562">
    <property type="entry name" value="PhoH"/>
    <property type="match status" value="1"/>
</dbReference>
<name>A0A3D5QDU7_FLESI</name>
<keyword evidence="3" id="KW-0067">ATP-binding</keyword>
<proteinExistence type="inferred from homology"/>
<dbReference type="Gene3D" id="3.40.50.1010">
    <property type="entry name" value="5'-nuclease"/>
    <property type="match status" value="1"/>
</dbReference>
<comment type="caution">
    <text evidence="6">The sequence shown here is derived from an EMBL/GenBank/DDBJ whole genome shotgun (WGS) entry which is preliminary data.</text>
</comment>
<dbReference type="InterPro" id="IPR051451">
    <property type="entry name" value="PhoH2-like"/>
</dbReference>
<dbReference type="InterPro" id="IPR029060">
    <property type="entry name" value="PIN-like_dom_sf"/>
</dbReference>
<evidence type="ECO:0000313" key="7">
    <source>
        <dbReference type="Proteomes" id="UP000262325"/>
    </source>
</evidence>
<dbReference type="Gene3D" id="3.40.50.300">
    <property type="entry name" value="P-loop containing nucleotide triphosphate hydrolases"/>
    <property type="match status" value="1"/>
</dbReference>
<evidence type="ECO:0000256" key="4">
    <source>
        <dbReference type="ARBA" id="ARBA00046345"/>
    </source>
</evidence>
<dbReference type="InterPro" id="IPR002716">
    <property type="entry name" value="PIN_dom"/>
</dbReference>
<dbReference type="AlphaFoldDB" id="A0A3D5QDU7"/>
<evidence type="ECO:0000256" key="2">
    <source>
        <dbReference type="ARBA" id="ARBA00022741"/>
    </source>
</evidence>
<keyword evidence="2" id="KW-0547">Nucleotide-binding</keyword>
<dbReference type="FunFam" id="3.40.50.300:FF:000013">
    <property type="entry name" value="PhoH family ATPase"/>
    <property type="match status" value="1"/>
</dbReference>
<evidence type="ECO:0000259" key="5">
    <source>
        <dbReference type="SMART" id="SM00670"/>
    </source>
</evidence>
<dbReference type="CDD" id="cd09883">
    <property type="entry name" value="PIN_VapC_PhoHL-ATPase"/>
    <property type="match status" value="1"/>
</dbReference>
<gene>
    <name evidence="6" type="ORF">DHM44_09505</name>
</gene>
<dbReference type="PANTHER" id="PTHR30473">
    <property type="entry name" value="PROTEIN PHOH"/>
    <property type="match status" value="1"/>
</dbReference>
<reference evidence="6 7" key="1">
    <citation type="journal article" date="2018" name="Nat. Biotechnol.">
        <title>A standardized bacterial taxonomy based on genome phylogeny substantially revises the tree of life.</title>
        <authorList>
            <person name="Parks D.H."/>
            <person name="Chuvochina M."/>
            <person name="Waite D.W."/>
            <person name="Rinke C."/>
            <person name="Skarshewski A."/>
            <person name="Chaumeil P.A."/>
            <person name="Hugenholtz P."/>
        </authorList>
    </citation>
    <scope>NUCLEOTIDE SEQUENCE [LARGE SCALE GENOMIC DNA]</scope>
    <source>
        <strain evidence="6">UBA8672</strain>
    </source>
</reference>
<dbReference type="Proteomes" id="UP000262325">
    <property type="component" value="Unassembled WGS sequence"/>
</dbReference>
<comment type="similarity">
    <text evidence="4">In the N-terminal section; belongs to the PINc/VapC protein family.</text>
</comment>
<dbReference type="GO" id="GO:0005829">
    <property type="term" value="C:cytosol"/>
    <property type="evidence" value="ECO:0007669"/>
    <property type="project" value="TreeGrafter"/>
</dbReference>
<sequence>MSVNYVLDTNVLLYDPMAVYGFNGDVVNIPITVIEEIDIFKKNMDQTGYNARYISRFLDELRLKGDLSRGVKIENDTVIRVNICEGEASQKISEDLIKDKADNLILSVAKWLQENESLDVIFVTKDANLRIKSDVLGIKATDYEKDKVDTESYLEGTRKVYVSDEIIDRIYKEKKYNFDEQFVPNEYFCVLSKTDEKKSVLMRYSEKHSSSVIIDTYESGVWGIFARNMEQRFAYDALLNDEIKLVSLLGIAGTGKTLLAIAAGLLKVVDNQAYRKLLVSRPIFPMGKDLGYLPGEIKEKMTPWMQPVYDNLSLILDSRDTNETYGTLFDQNMIEIEALTYIRGRSIPYQFFIVDEAQNLTPHEIKTILTRAGEGTKIVLTGDPNQIDNPYIDYHTNGLTYAMDRFYGDPIAASVALQKGERSELATKAAQKL</sequence>
<accession>A0A3D5QDU7</accession>
<evidence type="ECO:0000256" key="3">
    <source>
        <dbReference type="ARBA" id="ARBA00022840"/>
    </source>
</evidence>
<dbReference type="SMART" id="SM00670">
    <property type="entry name" value="PINc"/>
    <property type="match status" value="1"/>
</dbReference>
<dbReference type="GO" id="GO:0005524">
    <property type="term" value="F:ATP binding"/>
    <property type="evidence" value="ECO:0007669"/>
    <property type="project" value="UniProtKB-KW"/>
</dbReference>
<dbReference type="SUPFAM" id="SSF52540">
    <property type="entry name" value="P-loop containing nucleoside triphosphate hydrolases"/>
    <property type="match status" value="1"/>
</dbReference>